<dbReference type="AlphaFoldDB" id="A0A0A9AJE1"/>
<evidence type="ECO:0000256" key="1">
    <source>
        <dbReference type="SAM" id="Phobius"/>
    </source>
</evidence>
<keyword evidence="1" id="KW-0812">Transmembrane</keyword>
<reference evidence="2" key="2">
    <citation type="journal article" date="2015" name="Data Brief">
        <title>Shoot transcriptome of the giant reed, Arundo donax.</title>
        <authorList>
            <person name="Barrero R.A."/>
            <person name="Guerrero F.D."/>
            <person name="Moolhuijzen P."/>
            <person name="Goolsby J.A."/>
            <person name="Tidwell J."/>
            <person name="Bellgard S.E."/>
            <person name="Bellgard M.I."/>
        </authorList>
    </citation>
    <scope>NUCLEOTIDE SEQUENCE</scope>
    <source>
        <tissue evidence="2">Shoot tissue taken approximately 20 cm above the soil surface</tissue>
    </source>
</reference>
<name>A0A0A9AJE1_ARUDO</name>
<keyword evidence="1" id="KW-0472">Membrane</keyword>
<feature type="transmembrane region" description="Helical" evidence="1">
    <location>
        <begin position="12"/>
        <end position="30"/>
    </location>
</feature>
<organism evidence="2">
    <name type="scientific">Arundo donax</name>
    <name type="common">Giant reed</name>
    <name type="synonym">Donax arundinaceus</name>
    <dbReference type="NCBI Taxonomy" id="35708"/>
    <lineage>
        <taxon>Eukaryota</taxon>
        <taxon>Viridiplantae</taxon>
        <taxon>Streptophyta</taxon>
        <taxon>Embryophyta</taxon>
        <taxon>Tracheophyta</taxon>
        <taxon>Spermatophyta</taxon>
        <taxon>Magnoliopsida</taxon>
        <taxon>Liliopsida</taxon>
        <taxon>Poales</taxon>
        <taxon>Poaceae</taxon>
        <taxon>PACMAD clade</taxon>
        <taxon>Arundinoideae</taxon>
        <taxon>Arundineae</taxon>
        <taxon>Arundo</taxon>
    </lineage>
</organism>
<protein>
    <submittedName>
        <fullName evidence="2">Uncharacterized protein</fullName>
    </submittedName>
</protein>
<proteinExistence type="predicted"/>
<reference evidence="2" key="1">
    <citation type="submission" date="2014-09" db="EMBL/GenBank/DDBJ databases">
        <authorList>
            <person name="Magalhaes I.L.F."/>
            <person name="Oliveira U."/>
            <person name="Santos F.R."/>
            <person name="Vidigal T.H.D.A."/>
            <person name="Brescovit A.D."/>
            <person name="Santos A.J."/>
        </authorList>
    </citation>
    <scope>NUCLEOTIDE SEQUENCE</scope>
    <source>
        <tissue evidence="2">Shoot tissue taken approximately 20 cm above the soil surface</tissue>
    </source>
</reference>
<evidence type="ECO:0000313" key="2">
    <source>
        <dbReference type="EMBL" id="JAD47187.1"/>
    </source>
</evidence>
<sequence length="33" mass="3902">MLYNDHDISRCLVSYFDGHITFIHIILLLLDPL</sequence>
<dbReference type="EMBL" id="GBRH01250708">
    <property type="protein sequence ID" value="JAD47187.1"/>
    <property type="molecule type" value="Transcribed_RNA"/>
</dbReference>
<accession>A0A0A9AJE1</accession>
<keyword evidence="1" id="KW-1133">Transmembrane helix</keyword>